<name>A0A1W1VVE7_9BACT</name>
<dbReference type="GO" id="GO:0008483">
    <property type="term" value="F:transaminase activity"/>
    <property type="evidence" value="ECO:0007669"/>
    <property type="project" value="UniProtKB-KW"/>
</dbReference>
<protein>
    <submittedName>
        <fullName evidence="6">Aminotransferase class-III</fullName>
    </submittedName>
</protein>
<dbReference type="EMBL" id="FWWW01000075">
    <property type="protein sequence ID" value="SMB97352.1"/>
    <property type="molecule type" value="Genomic_DNA"/>
</dbReference>
<evidence type="ECO:0000313" key="6">
    <source>
        <dbReference type="EMBL" id="SMB97352.1"/>
    </source>
</evidence>
<evidence type="ECO:0000256" key="1">
    <source>
        <dbReference type="ARBA" id="ARBA00001933"/>
    </source>
</evidence>
<evidence type="ECO:0000313" key="7">
    <source>
        <dbReference type="Proteomes" id="UP000192266"/>
    </source>
</evidence>
<comment type="cofactor">
    <cofactor evidence="1">
        <name>pyridoxal 5'-phosphate</name>
        <dbReference type="ChEBI" id="CHEBI:597326"/>
    </cofactor>
</comment>
<evidence type="ECO:0000256" key="3">
    <source>
        <dbReference type="ARBA" id="ARBA00022679"/>
    </source>
</evidence>
<dbReference type="InterPro" id="IPR015424">
    <property type="entry name" value="PyrdxlP-dep_Trfase"/>
</dbReference>
<dbReference type="SUPFAM" id="SSF53383">
    <property type="entry name" value="PLP-dependent transferases"/>
    <property type="match status" value="1"/>
</dbReference>
<reference evidence="6 7" key="1">
    <citation type="submission" date="2017-04" db="EMBL/GenBank/DDBJ databases">
        <authorList>
            <person name="Afonso C.L."/>
            <person name="Miller P.J."/>
            <person name="Scott M.A."/>
            <person name="Spackman E."/>
            <person name="Goraichik I."/>
            <person name="Dimitrov K.M."/>
            <person name="Suarez D.L."/>
            <person name="Swayne D.E."/>
        </authorList>
    </citation>
    <scope>NUCLEOTIDE SEQUENCE [LARGE SCALE GENOMIC DNA]</scope>
    <source>
        <strain evidence="6 7">DSM 11622</strain>
    </source>
</reference>
<keyword evidence="4 5" id="KW-0663">Pyridoxal phosphate</keyword>
<dbReference type="Proteomes" id="UP000192266">
    <property type="component" value="Unassembled WGS sequence"/>
</dbReference>
<dbReference type="PROSITE" id="PS00600">
    <property type="entry name" value="AA_TRANSFER_CLASS_3"/>
    <property type="match status" value="1"/>
</dbReference>
<dbReference type="FunFam" id="3.40.640.10:FF:000004">
    <property type="entry name" value="Acetylornithine aminotransferase"/>
    <property type="match status" value="1"/>
</dbReference>
<dbReference type="Gene3D" id="3.40.640.10">
    <property type="entry name" value="Type I PLP-dependent aspartate aminotransferase-like (Major domain)"/>
    <property type="match status" value="1"/>
</dbReference>
<gene>
    <name evidence="6" type="ORF">SAMN00120144_0384</name>
</gene>
<dbReference type="InterPro" id="IPR005814">
    <property type="entry name" value="Aminotrans_3"/>
</dbReference>
<dbReference type="InterPro" id="IPR015421">
    <property type="entry name" value="PyrdxlP-dep_Trfase_major"/>
</dbReference>
<comment type="similarity">
    <text evidence="5">Belongs to the class-III pyridoxal-phosphate-dependent aminotransferase family.</text>
</comment>
<evidence type="ECO:0000256" key="4">
    <source>
        <dbReference type="ARBA" id="ARBA00022898"/>
    </source>
</evidence>
<dbReference type="AlphaFoldDB" id="A0A1W1VVE7"/>
<dbReference type="OrthoDB" id="9762089at2"/>
<proteinExistence type="inferred from homology"/>
<organism evidence="6 7">
    <name type="scientific">Hymenobacter roseosalivarius DSM 11622</name>
    <dbReference type="NCBI Taxonomy" id="645990"/>
    <lineage>
        <taxon>Bacteria</taxon>
        <taxon>Pseudomonadati</taxon>
        <taxon>Bacteroidota</taxon>
        <taxon>Cytophagia</taxon>
        <taxon>Cytophagales</taxon>
        <taxon>Hymenobacteraceae</taxon>
        <taxon>Hymenobacter</taxon>
    </lineage>
</organism>
<dbReference type="InterPro" id="IPR049704">
    <property type="entry name" value="Aminotrans_3_PPA_site"/>
</dbReference>
<dbReference type="PIRSF" id="PIRSF000521">
    <property type="entry name" value="Transaminase_4ab_Lys_Orn"/>
    <property type="match status" value="1"/>
</dbReference>
<dbReference type="PANTHER" id="PTHR11986">
    <property type="entry name" value="AMINOTRANSFERASE CLASS III"/>
    <property type="match status" value="1"/>
</dbReference>
<dbReference type="CDD" id="cd00610">
    <property type="entry name" value="OAT_like"/>
    <property type="match status" value="1"/>
</dbReference>
<dbReference type="Pfam" id="PF00202">
    <property type="entry name" value="Aminotran_3"/>
    <property type="match status" value="1"/>
</dbReference>
<keyword evidence="3 6" id="KW-0808">Transferase</keyword>
<dbReference type="InterPro" id="IPR015422">
    <property type="entry name" value="PyrdxlP-dep_Trfase_small"/>
</dbReference>
<sequence>MDLFNVYPLVNITPVKALGATLWDENGQEYLDFYGGHAVISIGHSHPHYVRRISEQLSQIGFYSNSVQIPIQAQLARKLGEVSGYPEYSLFLCNSGAEANENALKLASFHTGKKHVIAFKGAFHGRTSGAVAATDNAKIVAPFNAGHGISFVGYDLAEVERVMQSEAVCAVIIEPIQGVGGILRPSDVFLQGLAALCKTHSVVLIADEVQSGYGRSGRFFAHQHAGIQPDIISVAKGMGNGFPIGGILISPELKASYGLLGTTFGGNHLACAAALAVLEVIEQENLIAHADELGGYLRAELEANTGAQEIRGRGLMVGIKYNFPIKDLRDRLLTEHHIFVGNASDPTVLRLLPPLNITKADVDRFLAALYRTLPPSPLSAGEGARGN</sequence>
<dbReference type="STRING" id="645990.SAMN00120144_0384"/>
<dbReference type="InterPro" id="IPR050103">
    <property type="entry name" value="Class-III_PLP-dep_AT"/>
</dbReference>
<dbReference type="GO" id="GO:0030170">
    <property type="term" value="F:pyridoxal phosphate binding"/>
    <property type="evidence" value="ECO:0007669"/>
    <property type="project" value="InterPro"/>
</dbReference>
<dbReference type="RefSeq" id="WP_084446491.1">
    <property type="nucleotide sequence ID" value="NZ_FWWW01000075.1"/>
</dbReference>
<keyword evidence="2 6" id="KW-0032">Aminotransferase</keyword>
<dbReference type="PANTHER" id="PTHR11986:SF79">
    <property type="entry name" value="ACETYLORNITHINE AMINOTRANSFERASE, MITOCHONDRIAL"/>
    <property type="match status" value="1"/>
</dbReference>
<dbReference type="Gene3D" id="3.90.1150.10">
    <property type="entry name" value="Aspartate Aminotransferase, domain 1"/>
    <property type="match status" value="1"/>
</dbReference>
<evidence type="ECO:0000256" key="2">
    <source>
        <dbReference type="ARBA" id="ARBA00022576"/>
    </source>
</evidence>
<accession>A0A1W1VVE7</accession>
<dbReference type="GO" id="GO:0042802">
    <property type="term" value="F:identical protein binding"/>
    <property type="evidence" value="ECO:0007669"/>
    <property type="project" value="TreeGrafter"/>
</dbReference>
<keyword evidence="7" id="KW-1185">Reference proteome</keyword>
<evidence type="ECO:0000256" key="5">
    <source>
        <dbReference type="RuleBase" id="RU003560"/>
    </source>
</evidence>